<feature type="region of interest" description="Disordered" evidence="1">
    <location>
        <begin position="242"/>
        <end position="278"/>
    </location>
</feature>
<evidence type="ECO:0000313" key="4">
    <source>
        <dbReference type="Proteomes" id="UP001177769"/>
    </source>
</evidence>
<evidence type="ECO:0000259" key="2">
    <source>
        <dbReference type="Pfam" id="PF12146"/>
    </source>
</evidence>
<dbReference type="InterPro" id="IPR029058">
    <property type="entry name" value="AB_hydrolase_fold"/>
</dbReference>
<accession>A0AA95NG72</accession>
<protein>
    <submittedName>
        <fullName evidence="3">Alpha/beta hydrolase</fullName>
    </submittedName>
</protein>
<dbReference type="AlphaFoldDB" id="A0AA95NG72"/>
<name>A0AA95NG72_9BURK</name>
<dbReference type="Proteomes" id="UP001177769">
    <property type="component" value="Chromosome"/>
</dbReference>
<feature type="compositionally biased region" description="Low complexity" evidence="1">
    <location>
        <begin position="340"/>
        <end position="349"/>
    </location>
</feature>
<gene>
    <name evidence="3" type="ORF">PFX98_08815</name>
</gene>
<evidence type="ECO:0000256" key="1">
    <source>
        <dbReference type="SAM" id="MobiDB-lite"/>
    </source>
</evidence>
<reference evidence="3" key="1">
    <citation type="submission" date="2023-01" db="EMBL/GenBank/DDBJ databases">
        <title>Whole genome sequence of Paucibacter sp. S2-9 isolated from pond sediment.</title>
        <authorList>
            <person name="Jung J.Y."/>
        </authorList>
    </citation>
    <scope>NUCLEOTIDE SEQUENCE</scope>
    <source>
        <strain evidence="3">S2-9</strain>
    </source>
</reference>
<keyword evidence="3" id="KW-0378">Hydrolase</keyword>
<organism evidence="3 4">
    <name type="scientific">Paucibacter sediminis</name>
    <dbReference type="NCBI Taxonomy" id="3019553"/>
    <lineage>
        <taxon>Bacteria</taxon>
        <taxon>Pseudomonadati</taxon>
        <taxon>Pseudomonadota</taxon>
        <taxon>Betaproteobacteria</taxon>
        <taxon>Burkholderiales</taxon>
        <taxon>Sphaerotilaceae</taxon>
        <taxon>Roseateles</taxon>
    </lineage>
</organism>
<feature type="region of interest" description="Disordered" evidence="1">
    <location>
        <begin position="318"/>
        <end position="349"/>
    </location>
</feature>
<keyword evidence="4" id="KW-1185">Reference proteome</keyword>
<proteinExistence type="predicted"/>
<dbReference type="Gene3D" id="3.40.50.1820">
    <property type="entry name" value="alpha/beta hydrolase"/>
    <property type="match status" value="1"/>
</dbReference>
<dbReference type="RefSeq" id="WP_285234824.1">
    <property type="nucleotide sequence ID" value="NZ_CP116346.1"/>
</dbReference>
<dbReference type="InterPro" id="IPR022742">
    <property type="entry name" value="Hydrolase_4"/>
</dbReference>
<feature type="domain" description="Serine aminopeptidase S33" evidence="2">
    <location>
        <begin position="33"/>
        <end position="131"/>
    </location>
</feature>
<evidence type="ECO:0000313" key="3">
    <source>
        <dbReference type="EMBL" id="WIT13704.1"/>
    </source>
</evidence>
<dbReference type="SUPFAM" id="SSF53474">
    <property type="entry name" value="alpha/beta-Hydrolases"/>
    <property type="match status" value="1"/>
</dbReference>
<dbReference type="KEGG" id="pais:PFX98_08815"/>
<dbReference type="GO" id="GO:0016787">
    <property type="term" value="F:hydrolase activity"/>
    <property type="evidence" value="ECO:0007669"/>
    <property type="project" value="UniProtKB-KW"/>
</dbReference>
<dbReference type="EMBL" id="CP116346">
    <property type="protein sequence ID" value="WIT13704.1"/>
    <property type="molecule type" value="Genomic_DNA"/>
</dbReference>
<sequence>MRNETEISTTPTQLRCSDGRLLQATWHEPAGPLRAVAVVSPAMAVASPYYRGFAEWLARRGYAVLSYDYRGIGTNLQGRVRDEAAGLRDWAGLDMAAALRAADKRRQQAQQSQGQALGLLAIGHSFGGNAVGMAPGFECADALLGVAAQAADWRFWSGLQRAKAMLFFHALLPGLSHLLGHGPAWLLGARAQALPKAAALDWARWGRRRGYMFSDPSLQGQLGHHRYTGPVHLWNVSDDSLFGPAPRGGPSGAPVPQRRGATPHPGPAQPGPARDRPLRHVQARAGRTHLAAAAGTDRAGHASAARAAVLSLSQSLPVKMRPSQPRYQSSRRWKRLLGGAAASTATATP</sequence>
<feature type="compositionally biased region" description="Low complexity" evidence="1">
    <location>
        <begin position="318"/>
        <end position="328"/>
    </location>
</feature>
<dbReference type="Pfam" id="PF12146">
    <property type="entry name" value="Hydrolase_4"/>
    <property type="match status" value="1"/>
</dbReference>